<dbReference type="GO" id="GO:0005085">
    <property type="term" value="F:guanyl-nucleotide exchange factor activity"/>
    <property type="evidence" value="ECO:0007669"/>
    <property type="project" value="TreeGrafter"/>
</dbReference>
<dbReference type="Gene3D" id="2.130.10.30">
    <property type="entry name" value="Regulator of chromosome condensation 1/beta-lactamase-inhibitor protein II"/>
    <property type="match status" value="1"/>
</dbReference>
<evidence type="ECO:0000256" key="1">
    <source>
        <dbReference type="ARBA" id="ARBA00022658"/>
    </source>
</evidence>
<dbReference type="InterPro" id="IPR058923">
    <property type="entry name" value="RCC1-like_dom"/>
</dbReference>
<evidence type="ECO:0000259" key="5">
    <source>
        <dbReference type="Pfam" id="PF25390"/>
    </source>
</evidence>
<dbReference type="PROSITE" id="PS00626">
    <property type="entry name" value="RCC1_2"/>
    <property type="match status" value="3"/>
</dbReference>
<dbReference type="InterPro" id="IPR009091">
    <property type="entry name" value="RCC1/BLIP-II"/>
</dbReference>
<accession>A0A8E5HSF6</accession>
<dbReference type="PANTHER" id="PTHR45982:SF1">
    <property type="entry name" value="REGULATOR OF CHROMOSOME CONDENSATION"/>
    <property type="match status" value="1"/>
</dbReference>
<evidence type="ECO:0000313" key="6">
    <source>
        <dbReference type="EMBL" id="QUC20520.1"/>
    </source>
</evidence>
<evidence type="ECO:0000256" key="3">
    <source>
        <dbReference type="PROSITE-ProRule" id="PRU00235"/>
    </source>
</evidence>
<feature type="region of interest" description="Disordered" evidence="4">
    <location>
        <begin position="217"/>
        <end position="244"/>
    </location>
</feature>
<feature type="repeat" description="RCC1" evidence="3">
    <location>
        <begin position="392"/>
        <end position="448"/>
    </location>
</feature>
<feature type="repeat" description="RCC1" evidence="3">
    <location>
        <begin position="449"/>
        <end position="516"/>
    </location>
</feature>
<dbReference type="PANTHER" id="PTHR45982">
    <property type="entry name" value="REGULATOR OF CHROMOSOME CONDENSATION"/>
    <property type="match status" value="1"/>
</dbReference>
<sequence>MASKKLTRTSQRAKSNSAAVEKPVKAKPAKSSPAAKKSSGRPEVDGKSRRDEKPATTKRKRVAADDEEEDQSRRKRTIKLEGPTEQRKAKTVPKKAAPEKAAPKKAAPKKAVPKKAAPKRAAKKEEAVSEERELLNQAPTEPIAVFSFGSGECGELGLGPKRTTALVPKFNANLDPSEASKPHVVQLACGGMHTIVLTSDNKILTWGVNDEGALGRDTTWEGGMKDLDGAASDSEDEDGELNPHECEPREVTFKNVPKDTIFTQVAAGDSCSFVLSATGHVYGWGAFRDTKGARRFCYDKNGKPVEIQMEPVLIPELDNVIQIACGANHVLALDKSGQVWGWGSYEQNQLGRQPFGRYQSETLLPRQVRVCPRPIKYIASGEYHSFAVDKKDNVWAWGLNSFGEAGYAKEAGGDEAILPYPMKIPDLCGKGVTVLAGGAHHSGAVTAEGKCYVWGRLDGGQLGIQFSQSQLDDDTIVRRDEYNKPRICLRPTEVTEIGEVAHVACGTDHTLFVNRDGVGYATGFGSVGQLGLGNEDDQDSAQRMKGKDIKGRKLIGAAAGGQFSVVTSTAEVPTGE</sequence>
<dbReference type="PROSITE" id="PS50012">
    <property type="entry name" value="RCC1_3"/>
    <property type="match status" value="7"/>
</dbReference>
<reference evidence="6" key="1">
    <citation type="submission" date="2020-03" db="EMBL/GenBank/DDBJ databases">
        <title>A mixture of massive structural variations and highly conserved coding sequences in Ustilaginoidea virens genome.</title>
        <authorList>
            <person name="Zhang K."/>
            <person name="Zhao Z."/>
            <person name="Zhang Z."/>
            <person name="Li Y."/>
            <person name="Hsiang T."/>
            <person name="Sun W."/>
        </authorList>
    </citation>
    <scope>NUCLEOTIDE SEQUENCE</scope>
    <source>
        <strain evidence="6">UV-8b</strain>
    </source>
</reference>
<dbReference type="OrthoDB" id="61110at2759"/>
<feature type="region of interest" description="Disordered" evidence="4">
    <location>
        <begin position="1"/>
        <end position="127"/>
    </location>
</feature>
<dbReference type="SUPFAM" id="SSF50985">
    <property type="entry name" value="RCC1/BLIP-II"/>
    <property type="match status" value="1"/>
</dbReference>
<dbReference type="InterPro" id="IPR000408">
    <property type="entry name" value="Reg_chr_condens"/>
</dbReference>
<feature type="domain" description="RCC1-like" evidence="5">
    <location>
        <begin position="145"/>
        <end position="566"/>
    </location>
</feature>
<dbReference type="RefSeq" id="XP_042998193.1">
    <property type="nucleotide sequence ID" value="XM_043142259.1"/>
</dbReference>
<organism evidence="6 7">
    <name type="scientific">Ustilaginoidea virens</name>
    <name type="common">Rice false smut fungus</name>
    <name type="synonym">Villosiclava virens</name>
    <dbReference type="NCBI Taxonomy" id="1159556"/>
    <lineage>
        <taxon>Eukaryota</taxon>
        <taxon>Fungi</taxon>
        <taxon>Dikarya</taxon>
        <taxon>Ascomycota</taxon>
        <taxon>Pezizomycotina</taxon>
        <taxon>Sordariomycetes</taxon>
        <taxon>Hypocreomycetidae</taxon>
        <taxon>Hypocreales</taxon>
        <taxon>Clavicipitaceae</taxon>
        <taxon>Ustilaginoidea</taxon>
    </lineage>
</organism>
<dbReference type="Proteomes" id="UP000027002">
    <property type="component" value="Chromosome 4"/>
</dbReference>
<feature type="repeat" description="RCC1" evidence="3">
    <location>
        <begin position="201"/>
        <end position="278"/>
    </location>
</feature>
<feature type="compositionally biased region" description="Basic and acidic residues" evidence="4">
    <location>
        <begin position="40"/>
        <end position="55"/>
    </location>
</feature>
<feature type="compositionally biased region" description="Basic and acidic residues" evidence="4">
    <location>
        <begin position="78"/>
        <end position="88"/>
    </location>
</feature>
<dbReference type="GeneID" id="66065539"/>
<evidence type="ECO:0000313" key="7">
    <source>
        <dbReference type="Proteomes" id="UP000027002"/>
    </source>
</evidence>
<feature type="repeat" description="RCC1" evidence="3">
    <location>
        <begin position="143"/>
        <end position="200"/>
    </location>
</feature>
<evidence type="ECO:0000256" key="4">
    <source>
        <dbReference type="SAM" id="MobiDB-lite"/>
    </source>
</evidence>
<name>A0A8E5HSF6_USTVR</name>
<gene>
    <name evidence="6" type="ORF">UV8b_04761</name>
</gene>
<feature type="repeat" description="RCC1" evidence="3">
    <location>
        <begin position="517"/>
        <end position="570"/>
    </location>
</feature>
<keyword evidence="2" id="KW-0677">Repeat</keyword>
<dbReference type="Pfam" id="PF25390">
    <property type="entry name" value="WD40_RLD"/>
    <property type="match status" value="1"/>
</dbReference>
<keyword evidence="7" id="KW-1185">Reference proteome</keyword>
<evidence type="ECO:0000256" key="2">
    <source>
        <dbReference type="ARBA" id="ARBA00022737"/>
    </source>
</evidence>
<proteinExistence type="predicted"/>
<dbReference type="KEGG" id="uvi:66065539"/>
<dbReference type="GO" id="GO:0005737">
    <property type="term" value="C:cytoplasm"/>
    <property type="evidence" value="ECO:0007669"/>
    <property type="project" value="TreeGrafter"/>
</dbReference>
<dbReference type="PROSITE" id="PS00625">
    <property type="entry name" value="RCC1_1"/>
    <property type="match status" value="1"/>
</dbReference>
<dbReference type="AlphaFoldDB" id="A0A8E5HSF6"/>
<dbReference type="InterPro" id="IPR051553">
    <property type="entry name" value="Ran_GTPase-activating"/>
</dbReference>
<dbReference type="PRINTS" id="PR00633">
    <property type="entry name" value="RCCNDNSATION"/>
</dbReference>
<feature type="compositionally biased region" description="Basic residues" evidence="4">
    <location>
        <begin position="106"/>
        <end position="122"/>
    </location>
</feature>
<feature type="repeat" description="RCC1" evidence="3">
    <location>
        <begin position="279"/>
        <end position="336"/>
    </location>
</feature>
<feature type="repeat" description="RCC1" evidence="3">
    <location>
        <begin position="337"/>
        <end position="391"/>
    </location>
</feature>
<dbReference type="EMBL" id="CP072756">
    <property type="protein sequence ID" value="QUC20520.1"/>
    <property type="molecule type" value="Genomic_DNA"/>
</dbReference>
<protein>
    <recommendedName>
        <fullName evidence="5">RCC1-like domain-containing protein</fullName>
    </recommendedName>
</protein>
<keyword evidence="1" id="KW-0344">Guanine-nucleotide releasing factor</keyword>